<dbReference type="EMBL" id="BAAAND010000006">
    <property type="protein sequence ID" value="GAA1585083.1"/>
    <property type="molecule type" value="Genomic_DNA"/>
</dbReference>
<keyword evidence="2" id="KW-1185">Reference proteome</keyword>
<dbReference type="InterPro" id="IPR007497">
    <property type="entry name" value="SIMPL/DUF541"/>
</dbReference>
<comment type="caution">
    <text evidence="1">The sequence shown here is derived from an EMBL/GenBank/DDBJ whole genome shotgun (WGS) entry which is preliminary data.</text>
</comment>
<dbReference type="PANTHER" id="PTHR34387:SF1">
    <property type="entry name" value="PERIPLASMIC IMMUNOGENIC PROTEIN"/>
    <property type="match status" value="1"/>
</dbReference>
<dbReference type="Gene3D" id="3.30.70.2970">
    <property type="entry name" value="Protein of unknown function (DUF541), domain 2"/>
    <property type="match status" value="1"/>
</dbReference>
<reference evidence="1 2" key="1">
    <citation type="journal article" date="2019" name="Int. J. Syst. Evol. Microbiol.">
        <title>The Global Catalogue of Microorganisms (GCM) 10K type strain sequencing project: providing services to taxonomists for standard genome sequencing and annotation.</title>
        <authorList>
            <consortium name="The Broad Institute Genomics Platform"/>
            <consortium name="The Broad Institute Genome Sequencing Center for Infectious Disease"/>
            <person name="Wu L."/>
            <person name="Ma J."/>
        </authorList>
    </citation>
    <scope>NUCLEOTIDE SEQUENCE [LARGE SCALE GENOMIC DNA]</scope>
    <source>
        <strain evidence="1 2">JCM 14304</strain>
    </source>
</reference>
<dbReference type="Pfam" id="PF04402">
    <property type="entry name" value="SIMPL"/>
    <property type="match status" value="1"/>
</dbReference>
<accession>A0ABN2DUK1</accession>
<gene>
    <name evidence="1" type="ORF">GCM10009742_33220</name>
</gene>
<sequence>MDTGVSVVGSGRVSGTPDVLRVMLGVELFAPDVATAVARVGERTEAVVAALRAHGIEGSRLSTSTVSVFQHYREPGTDVGYQASHTIQVESKELTGFGALLNAAVDAAGNSLTMNGLQFDIEDKSELLVQARELAFQQARAKAEHLASLAGFSLGAVSAIAETQNHFPIRRAAANASKGAPFDAAINVTPGDTSVEVTLEVHFAWA</sequence>
<dbReference type="InterPro" id="IPR052022">
    <property type="entry name" value="26kDa_periplasmic_antigen"/>
</dbReference>
<name>A0ABN2DUK1_9ACTN</name>
<dbReference type="PANTHER" id="PTHR34387">
    <property type="entry name" value="SLR1258 PROTEIN"/>
    <property type="match status" value="1"/>
</dbReference>
<dbReference type="Proteomes" id="UP001500190">
    <property type="component" value="Unassembled WGS sequence"/>
</dbReference>
<evidence type="ECO:0008006" key="3">
    <source>
        <dbReference type="Google" id="ProtNLM"/>
    </source>
</evidence>
<evidence type="ECO:0000313" key="2">
    <source>
        <dbReference type="Proteomes" id="UP001500190"/>
    </source>
</evidence>
<protein>
    <recommendedName>
        <fullName evidence="3">DUF541 domain-containing protein</fullName>
    </recommendedName>
</protein>
<dbReference type="RefSeq" id="WP_344192028.1">
    <property type="nucleotide sequence ID" value="NZ_BAAAND010000006.1"/>
</dbReference>
<evidence type="ECO:0000313" key="1">
    <source>
        <dbReference type="EMBL" id="GAA1585083.1"/>
    </source>
</evidence>
<organism evidence="1 2">
    <name type="scientific">Kribbella karoonensis</name>
    <dbReference type="NCBI Taxonomy" id="324851"/>
    <lineage>
        <taxon>Bacteria</taxon>
        <taxon>Bacillati</taxon>
        <taxon>Actinomycetota</taxon>
        <taxon>Actinomycetes</taxon>
        <taxon>Propionibacteriales</taxon>
        <taxon>Kribbellaceae</taxon>
        <taxon>Kribbella</taxon>
    </lineage>
</organism>
<dbReference type="Gene3D" id="3.30.110.170">
    <property type="entry name" value="Protein of unknown function (DUF541), domain 1"/>
    <property type="match status" value="1"/>
</dbReference>
<proteinExistence type="predicted"/>